<comment type="caution">
    <text evidence="11">The sequence shown here is derived from an EMBL/GenBank/DDBJ whole genome shotgun (WGS) entry which is preliminary data.</text>
</comment>
<dbReference type="InterPro" id="IPR036959">
    <property type="entry name" value="Peptidase_C12_UCH_sf"/>
</dbReference>
<dbReference type="Pfam" id="PF01088">
    <property type="entry name" value="Peptidase_C12"/>
    <property type="match status" value="1"/>
</dbReference>
<dbReference type="GO" id="GO:0004843">
    <property type="term" value="F:cysteine-type deubiquitinase activity"/>
    <property type="evidence" value="ECO:0007669"/>
    <property type="project" value="UniProtKB-EC"/>
</dbReference>
<evidence type="ECO:0000256" key="3">
    <source>
        <dbReference type="ARBA" id="ARBA00022670"/>
    </source>
</evidence>
<evidence type="ECO:0000256" key="7">
    <source>
        <dbReference type="PROSITE-ProRule" id="PRU01393"/>
    </source>
</evidence>
<dbReference type="PROSITE" id="PS52048">
    <property type="entry name" value="UCH_DOMAIN"/>
    <property type="match status" value="1"/>
</dbReference>
<dbReference type="EMBL" id="MU251931">
    <property type="protein sequence ID" value="KAG9228476.1"/>
    <property type="molecule type" value="Genomic_DNA"/>
</dbReference>
<dbReference type="GO" id="GO:0005737">
    <property type="term" value="C:cytoplasm"/>
    <property type="evidence" value="ECO:0007669"/>
    <property type="project" value="TreeGrafter"/>
</dbReference>
<feature type="signal peptide" evidence="9">
    <location>
        <begin position="1"/>
        <end position="26"/>
    </location>
</feature>
<gene>
    <name evidence="11" type="ORF">BJ875DRAFT_477378</name>
</gene>
<sequence length="109" mass="11937">MSCRSMNQTFPHPALALVLVFPTTDGYETQKIAEEATCEEYGGSGEDEDVVWFKPTINNACGLYSILHAVSNGPGEDVREFMKCKGGNPNFSLMTLVYRQELPLPCDGG</sequence>
<evidence type="ECO:0000259" key="10">
    <source>
        <dbReference type="PROSITE" id="PS52048"/>
    </source>
</evidence>
<protein>
    <recommendedName>
        <fullName evidence="8">Ubiquitin carboxyl-terminal hydrolase</fullName>
        <ecNumber evidence="8">3.4.19.12</ecNumber>
    </recommendedName>
</protein>
<keyword evidence="9" id="KW-0732">Signal</keyword>
<evidence type="ECO:0000256" key="4">
    <source>
        <dbReference type="ARBA" id="ARBA00022786"/>
    </source>
</evidence>
<name>A0A9P7Y827_9HELO</name>
<evidence type="ECO:0000313" key="12">
    <source>
        <dbReference type="Proteomes" id="UP000824998"/>
    </source>
</evidence>
<dbReference type="PRINTS" id="PR00707">
    <property type="entry name" value="UBCTHYDRLASE"/>
</dbReference>
<dbReference type="InterPro" id="IPR038765">
    <property type="entry name" value="Papain-like_cys_pep_sf"/>
</dbReference>
<evidence type="ECO:0000256" key="6">
    <source>
        <dbReference type="ARBA" id="ARBA00022807"/>
    </source>
</evidence>
<feature type="domain" description="UCH catalytic" evidence="10">
    <location>
        <begin position="1"/>
        <end position="109"/>
    </location>
</feature>
<comment type="catalytic activity">
    <reaction evidence="1 8">
        <text>Thiol-dependent hydrolysis of ester, thioester, amide, peptide and isopeptide bonds formed by the C-terminal Gly of ubiquitin (a 76-residue protein attached to proteins as an intracellular targeting signal).</text>
        <dbReference type="EC" id="3.4.19.12"/>
    </reaction>
</comment>
<evidence type="ECO:0000256" key="5">
    <source>
        <dbReference type="ARBA" id="ARBA00022801"/>
    </source>
</evidence>
<comment type="caution">
    <text evidence="7">Lacks conserved residue(s) required for the propagation of feature annotation.</text>
</comment>
<evidence type="ECO:0000313" key="11">
    <source>
        <dbReference type="EMBL" id="KAG9228476.1"/>
    </source>
</evidence>
<dbReference type="PANTHER" id="PTHR10589:SF17">
    <property type="entry name" value="UBIQUITIN CARBOXYL-TERMINAL HYDROLASE"/>
    <property type="match status" value="1"/>
</dbReference>
<evidence type="ECO:0000256" key="8">
    <source>
        <dbReference type="RuleBase" id="RU361215"/>
    </source>
</evidence>
<dbReference type="Proteomes" id="UP000824998">
    <property type="component" value="Unassembled WGS sequence"/>
</dbReference>
<dbReference type="Gene3D" id="3.40.532.10">
    <property type="entry name" value="Peptidase C12, ubiquitin carboxyl-terminal hydrolase"/>
    <property type="match status" value="1"/>
</dbReference>
<proteinExistence type="inferred from homology"/>
<accession>A0A9P7Y827</accession>
<dbReference type="EC" id="3.4.19.12" evidence="8"/>
<keyword evidence="12" id="KW-1185">Reference proteome</keyword>
<evidence type="ECO:0000256" key="1">
    <source>
        <dbReference type="ARBA" id="ARBA00000707"/>
    </source>
</evidence>
<dbReference type="GO" id="GO:0016579">
    <property type="term" value="P:protein deubiquitination"/>
    <property type="evidence" value="ECO:0007669"/>
    <property type="project" value="TreeGrafter"/>
</dbReference>
<evidence type="ECO:0000256" key="9">
    <source>
        <dbReference type="SAM" id="SignalP"/>
    </source>
</evidence>
<dbReference type="PANTHER" id="PTHR10589">
    <property type="entry name" value="UBIQUITIN CARBOXYL-TERMINAL HYDROLASE"/>
    <property type="match status" value="1"/>
</dbReference>
<keyword evidence="3 8" id="KW-0645">Protease</keyword>
<feature type="chain" id="PRO_5040503916" description="Ubiquitin carboxyl-terminal hydrolase" evidence="9">
    <location>
        <begin position="27"/>
        <end position="109"/>
    </location>
</feature>
<dbReference type="SUPFAM" id="SSF54001">
    <property type="entry name" value="Cysteine proteinases"/>
    <property type="match status" value="1"/>
</dbReference>
<reference evidence="11" key="1">
    <citation type="journal article" date="2021" name="IMA Fungus">
        <title>Genomic characterization of three marine fungi, including Emericellopsis atlantica sp. nov. with signatures of a generalist lifestyle and marine biomass degradation.</title>
        <authorList>
            <person name="Hagestad O.C."/>
            <person name="Hou L."/>
            <person name="Andersen J.H."/>
            <person name="Hansen E.H."/>
            <person name="Altermark B."/>
            <person name="Li C."/>
            <person name="Kuhnert E."/>
            <person name="Cox R.J."/>
            <person name="Crous P.W."/>
            <person name="Spatafora J.W."/>
            <person name="Lail K."/>
            <person name="Amirebrahimi M."/>
            <person name="Lipzen A."/>
            <person name="Pangilinan J."/>
            <person name="Andreopoulos W."/>
            <person name="Hayes R.D."/>
            <person name="Ng V."/>
            <person name="Grigoriev I.V."/>
            <person name="Jackson S.A."/>
            <person name="Sutton T.D.S."/>
            <person name="Dobson A.D.W."/>
            <person name="Rama T."/>
        </authorList>
    </citation>
    <scope>NUCLEOTIDE SEQUENCE</scope>
    <source>
        <strain evidence="11">TRa018bII</strain>
    </source>
</reference>
<dbReference type="AlphaFoldDB" id="A0A9P7Y827"/>
<comment type="similarity">
    <text evidence="2 7 8">Belongs to the peptidase C12 family.</text>
</comment>
<keyword evidence="4 8" id="KW-0833">Ubl conjugation pathway</keyword>
<keyword evidence="5 8" id="KW-0378">Hydrolase</keyword>
<evidence type="ECO:0000256" key="2">
    <source>
        <dbReference type="ARBA" id="ARBA00009326"/>
    </source>
</evidence>
<dbReference type="GO" id="GO:0006511">
    <property type="term" value="P:ubiquitin-dependent protein catabolic process"/>
    <property type="evidence" value="ECO:0007669"/>
    <property type="project" value="UniProtKB-UniRule"/>
</dbReference>
<dbReference type="OrthoDB" id="427186at2759"/>
<dbReference type="InterPro" id="IPR001578">
    <property type="entry name" value="Peptidase_C12_UCH"/>
</dbReference>
<keyword evidence="6 8" id="KW-0788">Thiol protease</keyword>
<organism evidence="11 12">
    <name type="scientific">Amylocarpus encephaloides</name>
    <dbReference type="NCBI Taxonomy" id="45428"/>
    <lineage>
        <taxon>Eukaryota</taxon>
        <taxon>Fungi</taxon>
        <taxon>Dikarya</taxon>
        <taxon>Ascomycota</taxon>
        <taxon>Pezizomycotina</taxon>
        <taxon>Leotiomycetes</taxon>
        <taxon>Helotiales</taxon>
        <taxon>Helotiales incertae sedis</taxon>
        <taxon>Amylocarpus</taxon>
    </lineage>
</organism>